<evidence type="ECO:0000313" key="7">
    <source>
        <dbReference type="EMBL" id="NEG70524.1"/>
    </source>
</evidence>
<evidence type="ECO:0000259" key="6">
    <source>
        <dbReference type="SMART" id="SM01217"/>
    </source>
</evidence>
<dbReference type="EMBL" id="VYSG01000004">
    <property type="protein sequence ID" value="NEG70524.1"/>
    <property type="molecule type" value="Genomic_DNA"/>
</dbReference>
<comment type="caution">
    <text evidence="7">The sequence shown here is derived from an EMBL/GenBank/DDBJ whole genome shotgun (WGS) entry which is preliminary data.</text>
</comment>
<evidence type="ECO:0000256" key="2">
    <source>
        <dbReference type="ARBA" id="ARBA00022801"/>
    </source>
</evidence>
<dbReference type="PRINTS" id="PR00133">
    <property type="entry name" value="GLHYDRLASE3"/>
</dbReference>
<keyword evidence="2 4" id="KW-0378">Hydrolase</keyword>
<dbReference type="GO" id="GO:0005975">
    <property type="term" value="P:carbohydrate metabolic process"/>
    <property type="evidence" value="ECO:0007669"/>
    <property type="project" value="InterPro"/>
</dbReference>
<gene>
    <name evidence="7" type="ORF">F6S87_07955</name>
</gene>
<dbReference type="Pfam" id="PF14310">
    <property type="entry name" value="Fn3-like"/>
    <property type="match status" value="1"/>
</dbReference>
<dbReference type="InterPro" id="IPR019800">
    <property type="entry name" value="Glyco_hydro_3_AS"/>
</dbReference>
<dbReference type="InterPro" id="IPR001764">
    <property type="entry name" value="Glyco_hydro_3_N"/>
</dbReference>
<evidence type="ECO:0000256" key="1">
    <source>
        <dbReference type="ARBA" id="ARBA00005336"/>
    </source>
</evidence>
<keyword evidence="4" id="KW-0326">Glycosidase</keyword>
<dbReference type="InterPro" id="IPR002772">
    <property type="entry name" value="Glyco_hydro_3_C"/>
</dbReference>
<dbReference type="Gene3D" id="2.60.40.10">
    <property type="entry name" value="Immunoglobulins"/>
    <property type="match status" value="1"/>
</dbReference>
<dbReference type="Gene3D" id="3.20.20.300">
    <property type="entry name" value="Glycoside hydrolase, family 3, N-terminal domain"/>
    <property type="match status" value="1"/>
</dbReference>
<dbReference type="Proteomes" id="UP000469292">
    <property type="component" value="Unassembled WGS sequence"/>
</dbReference>
<comment type="similarity">
    <text evidence="1 4">Belongs to the glycosyl hydrolase 3 family.</text>
</comment>
<dbReference type="AlphaFoldDB" id="A0A6I5NH01"/>
<evidence type="ECO:0000256" key="5">
    <source>
        <dbReference type="SAM" id="Coils"/>
    </source>
</evidence>
<dbReference type="InterPro" id="IPR013783">
    <property type="entry name" value="Ig-like_fold"/>
</dbReference>
<sequence>MTEISDANVRRARELAAKLTLDEKIGMIHGAGLFRTEGVPRLGIPPFRFDDGPMGVRAELENDNWAPLYNTRDYVTYLPSGSAVASTWNTELARETGKALGEEARGRGKDMILGPSINIKRAPLCGRNFEYMSEDPMLTAAIAVPFVDGVQASDVSACPKHFAANSQETDRLDVDESISERALRELYLPAFRAVVEDGGTLSVMGAYNLVNGTQCCESSKLLDDILRDEWGFRGFVVSDWSAVKNTERSARVGLDCDMGVTNNFDDYYFARPLREAVLDGTIPEADVTAKVEHILAVMDALHMLPDREPTDESFQYPPRKPGSYATLEHAKTALDVARESIVLLKNDDHLLPLNETATKRLLVVGANADRTHSNGGGSAVVKAVHEITPILGLNGMLGGNVHIDYAPGYYAKQVEQDAAWQEESLENSALEVVDAEREAKRLHDEAVALARDYAASGDPIVFIGGLDHDFDIEGRDRESMALPYGQDDLIAELLDIAPDMIVVIVAGSPVEMPWGPRVRTLVWNWYDGCEGGRALAETLFGRVTPSGHLPETFPVKLSDCPAISRGTFGQAGHVSYDEDIFVGYRYYESFDVPVAFCFGHGLSYTTFDYSDLRVRRLSDGRLRFLFHVENTGAVVGAAVPQLYLGLEDCGGNPARDGELDDATWRTDRPAKELKAFAKVWLEPGERREVHLDVTDEQAFGYWNVDAGWFALAPSARVHVGESVQDIRLEGRVER</sequence>
<dbReference type="InterPro" id="IPR017853">
    <property type="entry name" value="GH"/>
</dbReference>
<dbReference type="PROSITE" id="PS00775">
    <property type="entry name" value="GLYCOSYL_HYDROL_F3"/>
    <property type="match status" value="1"/>
</dbReference>
<protein>
    <submittedName>
        <fullName evidence="7">Glycosyl hydrolase</fullName>
    </submittedName>
</protein>
<dbReference type="SUPFAM" id="SSF51445">
    <property type="entry name" value="(Trans)glycosidases"/>
    <property type="match status" value="1"/>
</dbReference>
<feature type="coiled-coil region" evidence="5">
    <location>
        <begin position="425"/>
        <end position="452"/>
    </location>
</feature>
<keyword evidence="3" id="KW-0119">Carbohydrate metabolism</keyword>
<keyword evidence="8" id="KW-1185">Reference proteome</keyword>
<dbReference type="SUPFAM" id="SSF52279">
    <property type="entry name" value="Beta-D-glucan exohydrolase, C-terminal domain"/>
    <property type="match status" value="1"/>
</dbReference>
<dbReference type="RefSeq" id="WP_163228123.1">
    <property type="nucleotide sequence ID" value="NZ_VYSG01000004.1"/>
</dbReference>
<reference evidence="7 8" key="1">
    <citation type="submission" date="2019-09" db="EMBL/GenBank/DDBJ databases">
        <title>Phylogenetic characterization of a novel taxon of the genus Bifidobacterium: Bifidobacterium choloepi sp. nov.</title>
        <authorList>
            <person name="Modesto M."/>
            <person name="Satti M."/>
        </authorList>
    </citation>
    <scope>NUCLEOTIDE SEQUENCE [LARGE SCALE GENOMIC DNA]</scope>
    <source>
        <strain evidence="7 8">BRDM6</strain>
    </source>
</reference>
<dbReference type="Pfam" id="PF01915">
    <property type="entry name" value="Glyco_hydro_3_C"/>
    <property type="match status" value="1"/>
</dbReference>
<dbReference type="SMART" id="SM01217">
    <property type="entry name" value="Fn3_like"/>
    <property type="match status" value="1"/>
</dbReference>
<evidence type="ECO:0000313" key="8">
    <source>
        <dbReference type="Proteomes" id="UP000469292"/>
    </source>
</evidence>
<dbReference type="InterPro" id="IPR026891">
    <property type="entry name" value="Fn3-like"/>
</dbReference>
<dbReference type="PANTHER" id="PTHR42715:SF10">
    <property type="entry name" value="BETA-GLUCOSIDASE"/>
    <property type="match status" value="1"/>
</dbReference>
<dbReference type="InterPro" id="IPR036962">
    <property type="entry name" value="Glyco_hydro_3_N_sf"/>
</dbReference>
<dbReference type="Pfam" id="PF00933">
    <property type="entry name" value="Glyco_hydro_3"/>
    <property type="match status" value="1"/>
</dbReference>
<evidence type="ECO:0000256" key="4">
    <source>
        <dbReference type="RuleBase" id="RU361161"/>
    </source>
</evidence>
<keyword evidence="5" id="KW-0175">Coiled coil</keyword>
<feature type="domain" description="Fibronectin type III-like" evidence="6">
    <location>
        <begin position="638"/>
        <end position="723"/>
    </location>
</feature>
<dbReference type="GO" id="GO:0004553">
    <property type="term" value="F:hydrolase activity, hydrolyzing O-glycosyl compounds"/>
    <property type="evidence" value="ECO:0007669"/>
    <property type="project" value="InterPro"/>
</dbReference>
<dbReference type="Gene3D" id="3.40.50.1700">
    <property type="entry name" value="Glycoside hydrolase family 3 C-terminal domain"/>
    <property type="match status" value="1"/>
</dbReference>
<name>A0A6I5NH01_9BIFI</name>
<proteinExistence type="inferred from homology"/>
<dbReference type="PANTHER" id="PTHR42715">
    <property type="entry name" value="BETA-GLUCOSIDASE"/>
    <property type="match status" value="1"/>
</dbReference>
<dbReference type="InterPro" id="IPR036881">
    <property type="entry name" value="Glyco_hydro_3_C_sf"/>
</dbReference>
<dbReference type="InterPro" id="IPR050288">
    <property type="entry name" value="Cellulose_deg_GH3"/>
</dbReference>
<accession>A0A6I5NH01</accession>
<organism evidence="7 8">
    <name type="scientific">Bifidobacterium choloepi</name>
    <dbReference type="NCBI Taxonomy" id="2614131"/>
    <lineage>
        <taxon>Bacteria</taxon>
        <taxon>Bacillati</taxon>
        <taxon>Actinomycetota</taxon>
        <taxon>Actinomycetes</taxon>
        <taxon>Bifidobacteriales</taxon>
        <taxon>Bifidobacteriaceae</taxon>
        <taxon>Bifidobacterium</taxon>
    </lineage>
</organism>
<evidence type="ECO:0000256" key="3">
    <source>
        <dbReference type="ARBA" id="ARBA00023277"/>
    </source>
</evidence>